<evidence type="ECO:0000313" key="2">
    <source>
        <dbReference type="EMBL" id="GFG72845.1"/>
    </source>
</evidence>
<dbReference type="AlphaFoldDB" id="A0A7I9XS74"/>
<evidence type="ECO:0000259" key="1">
    <source>
        <dbReference type="PROSITE" id="PS50921"/>
    </source>
</evidence>
<name>A0A7I9XS74_9MYCO</name>
<reference evidence="2 3" key="1">
    <citation type="journal article" date="2019" name="Emerg. Microbes Infect.">
        <title>Comprehensive subspecies identification of 175 nontuberculous mycobacteria species based on 7547 genomic profiles.</title>
        <authorList>
            <person name="Matsumoto Y."/>
            <person name="Kinjo T."/>
            <person name="Motooka D."/>
            <person name="Nabeya D."/>
            <person name="Jung N."/>
            <person name="Uechi K."/>
            <person name="Horii T."/>
            <person name="Iida T."/>
            <person name="Fujita J."/>
            <person name="Nakamura S."/>
        </authorList>
    </citation>
    <scope>NUCLEOTIDE SEQUENCE [LARGE SCALE GENOMIC DNA]</scope>
    <source>
        <strain evidence="2 3">JCM 17322</strain>
    </source>
</reference>
<feature type="domain" description="ANTAR" evidence="1">
    <location>
        <begin position="1"/>
        <end position="59"/>
    </location>
</feature>
<dbReference type="RefSeq" id="WP_163753412.1">
    <property type="nucleotide sequence ID" value="NZ_BLKW01000002.1"/>
</dbReference>
<proteinExistence type="predicted"/>
<sequence>MTHDARPRETRRTGARILDTAEGVLVALRRYRLDEAFVEIMHTAKRHNVDAVNLAHALVTLAEDQHGRDIDDAAAAVALSTWGQLFRAGPRGWAHAEPGRGLPAEDV</sequence>
<dbReference type="EMBL" id="BLKW01000002">
    <property type="protein sequence ID" value="GFG72845.1"/>
    <property type="molecule type" value="Genomic_DNA"/>
</dbReference>
<protein>
    <recommendedName>
        <fullName evidence="1">ANTAR domain-containing protein</fullName>
    </recommendedName>
</protein>
<organism evidence="2 3">
    <name type="scientific">Mycobacterium botniense</name>
    <dbReference type="NCBI Taxonomy" id="84962"/>
    <lineage>
        <taxon>Bacteria</taxon>
        <taxon>Bacillati</taxon>
        <taxon>Actinomycetota</taxon>
        <taxon>Actinomycetes</taxon>
        <taxon>Mycobacteriales</taxon>
        <taxon>Mycobacteriaceae</taxon>
        <taxon>Mycobacterium</taxon>
    </lineage>
</organism>
<evidence type="ECO:0000313" key="3">
    <source>
        <dbReference type="Proteomes" id="UP000465361"/>
    </source>
</evidence>
<dbReference type="Proteomes" id="UP000465361">
    <property type="component" value="Unassembled WGS sequence"/>
</dbReference>
<dbReference type="InterPro" id="IPR005561">
    <property type="entry name" value="ANTAR"/>
</dbReference>
<dbReference type="GO" id="GO:0003723">
    <property type="term" value="F:RNA binding"/>
    <property type="evidence" value="ECO:0007669"/>
    <property type="project" value="InterPro"/>
</dbReference>
<accession>A0A7I9XS74</accession>
<gene>
    <name evidence="2" type="ORF">MBOT_02100</name>
</gene>
<keyword evidence="3" id="KW-1185">Reference proteome</keyword>
<dbReference type="PROSITE" id="PS50921">
    <property type="entry name" value="ANTAR"/>
    <property type="match status" value="1"/>
</dbReference>
<comment type="caution">
    <text evidence="2">The sequence shown here is derived from an EMBL/GenBank/DDBJ whole genome shotgun (WGS) entry which is preliminary data.</text>
</comment>